<evidence type="ECO:0000313" key="5">
    <source>
        <dbReference type="Proteomes" id="UP000749559"/>
    </source>
</evidence>
<gene>
    <name evidence="4" type="ORF">OFUS_LOCUS8899</name>
</gene>
<feature type="compositionally biased region" description="Basic and acidic residues" evidence="1">
    <location>
        <begin position="199"/>
        <end position="243"/>
    </location>
</feature>
<protein>
    <recommendedName>
        <fullName evidence="3">VWFA domain-containing protein</fullName>
    </recommendedName>
</protein>
<feature type="region of interest" description="Disordered" evidence="1">
    <location>
        <begin position="125"/>
        <end position="243"/>
    </location>
</feature>
<dbReference type="OrthoDB" id="6138985at2759"/>
<evidence type="ECO:0000256" key="1">
    <source>
        <dbReference type="SAM" id="MobiDB-lite"/>
    </source>
</evidence>
<reference evidence="4" key="1">
    <citation type="submission" date="2022-03" db="EMBL/GenBank/DDBJ databases">
        <authorList>
            <person name="Martin C."/>
        </authorList>
    </citation>
    <scope>NUCLEOTIDE SEQUENCE</scope>
</reference>
<feature type="chain" id="PRO_5035850927" description="VWFA domain-containing protein" evidence="2">
    <location>
        <begin position="20"/>
        <end position="877"/>
    </location>
</feature>
<dbReference type="Gene3D" id="3.40.50.410">
    <property type="entry name" value="von Willebrand factor, type A domain"/>
    <property type="match status" value="1"/>
</dbReference>
<feature type="compositionally biased region" description="Basic and acidic residues" evidence="1">
    <location>
        <begin position="126"/>
        <end position="153"/>
    </location>
</feature>
<dbReference type="InterPro" id="IPR038875">
    <property type="entry name" value="PLA2_conodipine-like"/>
</dbReference>
<dbReference type="InterPro" id="IPR002035">
    <property type="entry name" value="VWF_A"/>
</dbReference>
<dbReference type="Proteomes" id="UP000749559">
    <property type="component" value="Unassembled WGS sequence"/>
</dbReference>
<feature type="compositionally biased region" description="Acidic residues" evidence="1">
    <location>
        <begin position="154"/>
        <end position="165"/>
    </location>
</feature>
<dbReference type="PANTHER" id="PTHR37687:SF1">
    <property type="entry name" value="AGAP006772-PA"/>
    <property type="match status" value="1"/>
</dbReference>
<feature type="domain" description="VWFA" evidence="3">
    <location>
        <begin position="666"/>
        <end position="868"/>
    </location>
</feature>
<evidence type="ECO:0000259" key="3">
    <source>
        <dbReference type="PROSITE" id="PS50234"/>
    </source>
</evidence>
<dbReference type="InterPro" id="IPR036465">
    <property type="entry name" value="vWFA_dom_sf"/>
</dbReference>
<feature type="region of interest" description="Disordered" evidence="1">
    <location>
        <begin position="331"/>
        <end position="353"/>
    </location>
</feature>
<sequence length="877" mass="99989">MGCMRRLCLTFCLVVPAFCFVIQKRSTEGNRLQDALAVLQRERRRIQEGYGDQNPYDVFDYGSEQMNVDDDVLSRILESGDNDYDAHGQWDDDVRAERYFENAIQKENSVSKAEDVNPSELEDIFDSIKDTKENVKSTEMEPSKTNEDIKETEEIVEDNTEENDKEDASTNEESPVSKQELEDIFGEDDKVEESEEEDGKITTKEVVNKEYLNDYLKPDTSESKTKEKRSQKDALEENDLSKEELKTLLIAMTIKSELEDKENTHLANALNLATKSQLENTNQYLDDEFEELSNAIEAEEMLQVLETGRVPDSTIGSSEQRSEEVLSKKALMRKRDDTQLTDTATRPGEEDMTLSNDEIQSLIDLYGGVDREVEDTSNQWEQGPVEDQEDLDEDAEYQLNPFLRQLMRLYGREELETALRKPKRGYENEQRMNDEESEIAGAIDELLRRDPEGEFGEFKEEQCPAVDHVITNCKFIRSMGVGMDGEALDLCNRHEVCYACGESLGRSSLDCDEGYLTAADELCTTESCRDDAVKLYMLMKDLHQFNPDKVGLCQKSCVSADVWVRYSLLLLISLHIQFIHCSSMCSTDFLLCDINKPYCCGCNRLFQDPFDDQLKYPYSVIAYGGDCADECLINLANSTAEVGSCERDYYDALDRNAQGTHSFGGDIIFDINVSKVKGRAGSTVGEVADGTATRYMVRLARALRISDEAKGSLIGALCYYGNLSMHFDLEDFTNVDDLVNGLYGMNLTLREKAKPHKSFNFIREHYFNDTIYGRRKDNRNVVIVFDDGFYTRQGNPMRDIKFRKSIEQLHKVAEVFVVGVRNGFQRSSLMAIRNWKMIASDPDEDHIITMSLADYNDGRIGEIVHRTLQLLPKTKQT</sequence>
<dbReference type="AlphaFoldDB" id="A0A8S4NP20"/>
<accession>A0A8S4NP20</accession>
<evidence type="ECO:0000313" key="4">
    <source>
        <dbReference type="EMBL" id="CAH1782449.1"/>
    </source>
</evidence>
<feature type="signal peptide" evidence="2">
    <location>
        <begin position="1"/>
        <end position="19"/>
    </location>
</feature>
<keyword evidence="2" id="KW-0732">Signal</keyword>
<dbReference type="Pfam" id="PF00092">
    <property type="entry name" value="VWA"/>
    <property type="match status" value="1"/>
</dbReference>
<keyword evidence="5" id="KW-1185">Reference proteome</keyword>
<name>A0A8S4NP20_OWEFU</name>
<comment type="caution">
    <text evidence="4">The sequence shown here is derived from an EMBL/GenBank/DDBJ whole genome shotgun (WGS) entry which is preliminary data.</text>
</comment>
<dbReference type="SUPFAM" id="SSF53300">
    <property type="entry name" value="vWA-like"/>
    <property type="match status" value="1"/>
</dbReference>
<organism evidence="4 5">
    <name type="scientific">Owenia fusiformis</name>
    <name type="common">Polychaete worm</name>
    <dbReference type="NCBI Taxonomy" id="6347"/>
    <lineage>
        <taxon>Eukaryota</taxon>
        <taxon>Metazoa</taxon>
        <taxon>Spiralia</taxon>
        <taxon>Lophotrochozoa</taxon>
        <taxon>Annelida</taxon>
        <taxon>Polychaeta</taxon>
        <taxon>Sedentaria</taxon>
        <taxon>Canalipalpata</taxon>
        <taxon>Sabellida</taxon>
        <taxon>Oweniida</taxon>
        <taxon>Oweniidae</taxon>
        <taxon>Owenia</taxon>
    </lineage>
</organism>
<dbReference type="PANTHER" id="PTHR37687">
    <property type="entry name" value="AGAP006772-PA"/>
    <property type="match status" value="1"/>
</dbReference>
<proteinExistence type="predicted"/>
<evidence type="ECO:0000256" key="2">
    <source>
        <dbReference type="SAM" id="SignalP"/>
    </source>
</evidence>
<feature type="compositionally biased region" description="Acidic residues" evidence="1">
    <location>
        <begin position="182"/>
        <end position="198"/>
    </location>
</feature>
<dbReference type="EMBL" id="CAIIXF020000004">
    <property type="protein sequence ID" value="CAH1782449.1"/>
    <property type="molecule type" value="Genomic_DNA"/>
</dbReference>
<dbReference type="PROSITE" id="PS50234">
    <property type="entry name" value="VWFA"/>
    <property type="match status" value="1"/>
</dbReference>